<keyword evidence="2" id="KW-1185">Reference proteome</keyword>
<organism evidence="1 2">
    <name type="scientific">Ilex paraguariensis</name>
    <name type="common">yerba mate</name>
    <dbReference type="NCBI Taxonomy" id="185542"/>
    <lineage>
        <taxon>Eukaryota</taxon>
        <taxon>Viridiplantae</taxon>
        <taxon>Streptophyta</taxon>
        <taxon>Embryophyta</taxon>
        <taxon>Tracheophyta</taxon>
        <taxon>Spermatophyta</taxon>
        <taxon>Magnoliopsida</taxon>
        <taxon>eudicotyledons</taxon>
        <taxon>Gunneridae</taxon>
        <taxon>Pentapetalae</taxon>
        <taxon>asterids</taxon>
        <taxon>campanulids</taxon>
        <taxon>Aquifoliales</taxon>
        <taxon>Aquifoliaceae</taxon>
        <taxon>Ilex</taxon>
    </lineage>
</organism>
<gene>
    <name evidence="1" type="ORF">ILEXP_LOCUS18155</name>
</gene>
<sequence>MEFSLGRFLEVWSVWQAISGMFEDINNDSKTLFSKDYFNRVLQTIVDRQYLQRPLIEKTIDLHVIDLQMGMCQGQFVLLTQKKKRAIRPSHMVFSRPNCF</sequence>
<proteinExistence type="predicted"/>
<dbReference type="EMBL" id="CAUOFW020001970">
    <property type="protein sequence ID" value="CAK9150044.1"/>
    <property type="molecule type" value="Genomic_DNA"/>
</dbReference>
<dbReference type="Proteomes" id="UP001642360">
    <property type="component" value="Unassembled WGS sequence"/>
</dbReference>
<accession>A0ABC8RYJ1</accession>
<protein>
    <submittedName>
        <fullName evidence="1">Uncharacterized protein</fullName>
    </submittedName>
</protein>
<name>A0ABC8RYJ1_9AQUA</name>
<reference evidence="1 2" key="1">
    <citation type="submission" date="2024-02" db="EMBL/GenBank/DDBJ databases">
        <authorList>
            <person name="Vignale AGUSTIN F."/>
            <person name="Sosa J E."/>
            <person name="Modenutti C."/>
        </authorList>
    </citation>
    <scope>NUCLEOTIDE SEQUENCE [LARGE SCALE GENOMIC DNA]</scope>
</reference>
<evidence type="ECO:0000313" key="2">
    <source>
        <dbReference type="Proteomes" id="UP001642360"/>
    </source>
</evidence>
<evidence type="ECO:0000313" key="1">
    <source>
        <dbReference type="EMBL" id="CAK9150044.1"/>
    </source>
</evidence>
<comment type="caution">
    <text evidence="1">The sequence shown here is derived from an EMBL/GenBank/DDBJ whole genome shotgun (WGS) entry which is preliminary data.</text>
</comment>
<dbReference type="AlphaFoldDB" id="A0ABC8RYJ1"/>